<accession>A0A1J8QD71</accession>
<protein>
    <submittedName>
        <fullName evidence="2">Uncharacterized protein</fullName>
    </submittedName>
</protein>
<keyword evidence="1" id="KW-1133">Transmembrane helix</keyword>
<organism evidence="2 3">
    <name type="scientific">Rhizopogon vesiculosus</name>
    <dbReference type="NCBI Taxonomy" id="180088"/>
    <lineage>
        <taxon>Eukaryota</taxon>
        <taxon>Fungi</taxon>
        <taxon>Dikarya</taxon>
        <taxon>Basidiomycota</taxon>
        <taxon>Agaricomycotina</taxon>
        <taxon>Agaricomycetes</taxon>
        <taxon>Agaricomycetidae</taxon>
        <taxon>Boletales</taxon>
        <taxon>Suillineae</taxon>
        <taxon>Rhizopogonaceae</taxon>
        <taxon>Rhizopogon</taxon>
    </lineage>
</organism>
<sequence>MDPLSCQPLLPTDLDDLPGHRYAAPSGPWPWIDFSTVDDTTAISDATVIMTDVTTATADGSLWRDYPQNKFKNWIPDQVERSQMLTKCSKNQSSTIYWVDVGDDGKFTTPDMRGDGHTSENQFWAMLKKERPGGIRVRSLSVDHLTSPVLRMLGTKYGAPFDCLLALKCLIPSRYQETLGHGKEDHITITLPFVRAIPQGSKSQSPTSPTSYYPAVSQPSKSIPANHIDPKAPLPLHNGNMLCMDLLAIHMVRAEKTSTIISYHPESTGPRTSAKRFHLLMMLVGESAYWQNIFSKSKDPTFLFLAILWYALYAWDESLESLHTHISSLVPAILNSPAEHSCYLYAFRARLLYYESLLDGLQASVSFIEKTPNPAMHCEGIYEAQRKVSNELLKKECGNLLGEIDRLEKRRTMLCNRVKNLLHIVDSIQTNKLIEATATVSQNSYLTIIFLPASFIASVFWMKFRDITSSGYLEMLVFIALTLFIVYIAIRCILPQPRCTVQERGRSFSLEE</sequence>
<proteinExistence type="predicted"/>
<keyword evidence="1" id="KW-0472">Membrane</keyword>
<dbReference type="Proteomes" id="UP000183567">
    <property type="component" value="Unassembled WGS sequence"/>
</dbReference>
<dbReference type="STRING" id="180088.A0A1J8QD71"/>
<gene>
    <name evidence="2" type="ORF">AZE42_06521</name>
</gene>
<name>A0A1J8QD71_9AGAM</name>
<comment type="caution">
    <text evidence="2">The sequence shown here is derived from an EMBL/GenBank/DDBJ whole genome shotgun (WGS) entry which is preliminary data.</text>
</comment>
<dbReference type="EMBL" id="LVVM01005121">
    <property type="protein sequence ID" value="OJA11296.1"/>
    <property type="molecule type" value="Genomic_DNA"/>
</dbReference>
<dbReference type="InterPro" id="IPR002523">
    <property type="entry name" value="MgTranspt_CorA/ZnTranspt_ZntB"/>
</dbReference>
<dbReference type="GO" id="GO:0046873">
    <property type="term" value="F:metal ion transmembrane transporter activity"/>
    <property type="evidence" value="ECO:0007669"/>
    <property type="project" value="InterPro"/>
</dbReference>
<dbReference type="GO" id="GO:0016020">
    <property type="term" value="C:membrane"/>
    <property type="evidence" value="ECO:0007669"/>
    <property type="project" value="InterPro"/>
</dbReference>
<keyword evidence="3" id="KW-1185">Reference proteome</keyword>
<dbReference type="OrthoDB" id="2686248at2759"/>
<reference evidence="2 3" key="1">
    <citation type="submission" date="2016-03" db="EMBL/GenBank/DDBJ databases">
        <title>Comparative genomics of the ectomycorrhizal sister species Rhizopogon vinicolor and Rhizopogon vesiculosus (Basidiomycota: Boletales) reveals a divergence of the mating type B locus.</title>
        <authorList>
            <person name="Mujic A.B."/>
            <person name="Kuo A."/>
            <person name="Tritt A."/>
            <person name="Lipzen A."/>
            <person name="Chen C."/>
            <person name="Johnson J."/>
            <person name="Sharma A."/>
            <person name="Barry K."/>
            <person name="Grigoriev I.V."/>
            <person name="Spatafora J.W."/>
        </authorList>
    </citation>
    <scope>NUCLEOTIDE SEQUENCE [LARGE SCALE GENOMIC DNA]</scope>
    <source>
        <strain evidence="2 3">AM-OR11-056</strain>
    </source>
</reference>
<keyword evidence="1" id="KW-0812">Transmembrane</keyword>
<dbReference type="Pfam" id="PF01544">
    <property type="entry name" value="CorA"/>
    <property type="match status" value="1"/>
</dbReference>
<evidence type="ECO:0000313" key="3">
    <source>
        <dbReference type="Proteomes" id="UP000183567"/>
    </source>
</evidence>
<dbReference type="AlphaFoldDB" id="A0A1J8QD71"/>
<evidence type="ECO:0000256" key="1">
    <source>
        <dbReference type="SAM" id="Phobius"/>
    </source>
</evidence>
<evidence type="ECO:0000313" key="2">
    <source>
        <dbReference type="EMBL" id="OJA11296.1"/>
    </source>
</evidence>
<feature type="transmembrane region" description="Helical" evidence="1">
    <location>
        <begin position="471"/>
        <end position="490"/>
    </location>
</feature>